<comment type="caution">
    <text evidence="2">The sequence shown here is derived from an EMBL/GenBank/DDBJ whole genome shotgun (WGS) entry which is preliminary data.</text>
</comment>
<name>A0ABN7P0V1_TIMPD</name>
<reference evidence="2" key="1">
    <citation type="submission" date="2021-03" db="EMBL/GenBank/DDBJ databases">
        <authorList>
            <person name="Tran Van P."/>
        </authorList>
    </citation>
    <scope>NUCLEOTIDE SEQUENCE</scope>
</reference>
<dbReference type="InterPro" id="IPR011009">
    <property type="entry name" value="Kinase-like_dom_sf"/>
</dbReference>
<evidence type="ECO:0000259" key="1">
    <source>
        <dbReference type="PROSITE" id="PS50011"/>
    </source>
</evidence>
<gene>
    <name evidence="2" type="ORF">TPAB3V08_LOCUS7690</name>
</gene>
<dbReference type="PROSITE" id="PS50011">
    <property type="entry name" value="PROTEIN_KINASE_DOM"/>
    <property type="match status" value="1"/>
</dbReference>
<dbReference type="SUPFAM" id="SSF56112">
    <property type="entry name" value="Protein kinase-like (PK-like)"/>
    <property type="match status" value="1"/>
</dbReference>
<dbReference type="SMART" id="SM00220">
    <property type="entry name" value="S_TKc"/>
    <property type="match status" value="1"/>
</dbReference>
<protein>
    <recommendedName>
        <fullName evidence="1">Protein kinase domain-containing protein</fullName>
    </recommendedName>
</protein>
<dbReference type="Proteomes" id="UP001153148">
    <property type="component" value="Unassembled WGS sequence"/>
</dbReference>
<evidence type="ECO:0000313" key="2">
    <source>
        <dbReference type="EMBL" id="CAG2060734.1"/>
    </source>
</evidence>
<feature type="domain" description="Protein kinase" evidence="1">
    <location>
        <begin position="1"/>
        <end position="95"/>
    </location>
</feature>
<sequence>MIAAAPEVLAQKPYGKAVDVWSIGVISYILLCGYPPFYDENDANLFAQILKGEFEFDSPYWDDISDSAKDFIRQLMCVEVEKRYTCRQALAHPWISGNAASNKNIHGTVSEQLKKNFA</sequence>
<proteinExistence type="predicted"/>
<feature type="non-terminal residue" evidence="2">
    <location>
        <position position="118"/>
    </location>
</feature>
<accession>A0ABN7P0V1</accession>
<evidence type="ECO:0000313" key="3">
    <source>
        <dbReference type="Proteomes" id="UP001153148"/>
    </source>
</evidence>
<dbReference type="Gene3D" id="1.10.510.10">
    <property type="entry name" value="Transferase(Phosphotransferase) domain 1"/>
    <property type="match status" value="1"/>
</dbReference>
<dbReference type="InterPro" id="IPR000719">
    <property type="entry name" value="Prot_kinase_dom"/>
</dbReference>
<organism evidence="2 3">
    <name type="scientific">Timema podura</name>
    <name type="common">Walking stick</name>
    <dbReference type="NCBI Taxonomy" id="61482"/>
    <lineage>
        <taxon>Eukaryota</taxon>
        <taxon>Metazoa</taxon>
        <taxon>Ecdysozoa</taxon>
        <taxon>Arthropoda</taxon>
        <taxon>Hexapoda</taxon>
        <taxon>Insecta</taxon>
        <taxon>Pterygota</taxon>
        <taxon>Neoptera</taxon>
        <taxon>Polyneoptera</taxon>
        <taxon>Phasmatodea</taxon>
        <taxon>Timematodea</taxon>
        <taxon>Timematoidea</taxon>
        <taxon>Timematidae</taxon>
        <taxon>Timema</taxon>
    </lineage>
</organism>
<dbReference type="PANTHER" id="PTHR24347">
    <property type="entry name" value="SERINE/THREONINE-PROTEIN KINASE"/>
    <property type="match status" value="1"/>
</dbReference>
<keyword evidence="3" id="KW-1185">Reference proteome</keyword>
<dbReference type="Pfam" id="PF00069">
    <property type="entry name" value="Pkinase"/>
    <property type="match status" value="1"/>
</dbReference>
<dbReference type="EMBL" id="CAJPIN010013367">
    <property type="protein sequence ID" value="CAG2060734.1"/>
    <property type="molecule type" value="Genomic_DNA"/>
</dbReference>